<organism evidence="1">
    <name type="scientific">termite gut metagenome</name>
    <dbReference type="NCBI Taxonomy" id="433724"/>
    <lineage>
        <taxon>unclassified sequences</taxon>
        <taxon>metagenomes</taxon>
        <taxon>organismal metagenomes</taxon>
    </lineage>
</organism>
<reference evidence="1" key="1">
    <citation type="submission" date="2019-03" db="EMBL/GenBank/DDBJ databases">
        <title>Single cell metagenomics reveals metabolic interactions within the superorganism composed of flagellate Streblomastix strix and complex community of Bacteroidetes bacteria on its surface.</title>
        <authorList>
            <person name="Treitli S.C."/>
            <person name="Kolisko M."/>
            <person name="Husnik F."/>
            <person name="Keeling P."/>
            <person name="Hampl V."/>
        </authorList>
    </citation>
    <scope>NUCLEOTIDE SEQUENCE</scope>
    <source>
        <strain evidence="1">STM</strain>
    </source>
</reference>
<proteinExistence type="predicted"/>
<comment type="caution">
    <text evidence="1">The sequence shown here is derived from an EMBL/GenBank/DDBJ whole genome shotgun (WGS) entry which is preliminary data.</text>
</comment>
<gene>
    <name evidence="1" type="ORF">EZS27_020107</name>
</gene>
<accession>A0A5J4RB27</accession>
<evidence type="ECO:0000313" key="1">
    <source>
        <dbReference type="EMBL" id="KAA6331267.1"/>
    </source>
</evidence>
<name>A0A5J4RB27_9ZZZZ</name>
<dbReference type="AlphaFoldDB" id="A0A5J4RB27"/>
<sequence>MSTIKTGNATIQMGNDEFILYIRKNYPLCKTINAILGRDIWVWIRNNDPNATQLNNGVPVPTMWGGPFGPTQLPQNATQFEFNRMLLVPLYGYLDALGTGDNNAGNAKIQMGNDEFILYIRKNYPLCPITNDMLGKDIWIWIRDNDSKAIQTKEDKPTIWNSGANVNANKLPQTATQFEFDRTLLVSLYDYLDVLGGK</sequence>
<protein>
    <submittedName>
        <fullName evidence="1">Uncharacterized protein</fullName>
    </submittedName>
</protein>
<dbReference type="EMBL" id="SNRY01001393">
    <property type="protein sequence ID" value="KAA6331267.1"/>
    <property type="molecule type" value="Genomic_DNA"/>
</dbReference>